<organism evidence="15 16">
    <name type="scientific">Candidatus Liberibacter africanus PTSAPSY</name>
    <dbReference type="NCBI Taxonomy" id="1277257"/>
    <lineage>
        <taxon>Bacteria</taxon>
        <taxon>Pseudomonadati</taxon>
        <taxon>Pseudomonadota</taxon>
        <taxon>Alphaproteobacteria</taxon>
        <taxon>Hyphomicrobiales</taxon>
        <taxon>Rhizobiaceae</taxon>
        <taxon>Liberibacter</taxon>
    </lineage>
</organism>
<proteinExistence type="inferred from homology"/>
<evidence type="ECO:0000256" key="13">
    <source>
        <dbReference type="ARBA" id="ARBA00048390"/>
    </source>
</evidence>
<feature type="transmembrane region" description="Helical" evidence="14">
    <location>
        <begin position="47"/>
        <end position="67"/>
    </location>
</feature>
<dbReference type="PANTHER" id="PTHR40255">
    <property type="entry name" value="UPF0093 MEMBRANE PROTEIN SLR1790"/>
    <property type="match status" value="1"/>
</dbReference>
<sequence length="178" mass="21220">MKFLLSDLKGQKVQSIAFLALFLFLFFSLLISFFFTSEFYLCIKSVHIISIISWMAGLLYMPRIFVYHSSTRPDTDQYKTFEIMEERLLKVIMNPAMVLSWVCGLYLAWKSYYTQVGWLRLKVIFVLILSFYHFYLAFLMKKFHDKKSSYDPIYFKIINEIPTLIMIIIVFLSVIKPF</sequence>
<keyword evidence="7 14" id="KW-0812">Transmembrane</keyword>
<dbReference type="KEGG" id="lau:G293_02590"/>
<comment type="subcellular location">
    <subcellularLocation>
        <location evidence="1 14">Cell membrane</location>
        <topology evidence="1 14">Multi-pass membrane protein</topology>
    </subcellularLocation>
</comment>
<keyword evidence="16" id="KW-1185">Reference proteome</keyword>
<feature type="binding site" description="axial binding residue" evidence="14">
    <location>
        <position position="47"/>
    </location>
    <ligand>
        <name>heme</name>
        <dbReference type="ChEBI" id="CHEBI:30413"/>
    </ligand>
    <ligandPart>
        <name>Fe</name>
        <dbReference type="ChEBI" id="CHEBI:18248"/>
    </ligandPart>
</feature>
<feature type="binding site" description="axial binding residue" evidence="14">
    <location>
        <position position="122"/>
    </location>
    <ligand>
        <name>heme</name>
        <dbReference type="ChEBI" id="CHEBI:30413"/>
    </ligand>
    <ligandPart>
        <name>Fe</name>
        <dbReference type="ChEBI" id="CHEBI:18248"/>
    </ligandPart>
</feature>
<gene>
    <name evidence="15" type="ORF">G293_02590</name>
</gene>
<comment type="pathway">
    <text evidence="2 14">Porphyrin-containing compound metabolism; protoporphyrin-IX biosynthesis; protoporphyrin-IX from protoporphyrinogen-IX: step 1/1.</text>
</comment>
<evidence type="ECO:0000256" key="1">
    <source>
        <dbReference type="ARBA" id="ARBA00004651"/>
    </source>
</evidence>
<evidence type="ECO:0000256" key="2">
    <source>
        <dbReference type="ARBA" id="ARBA00005073"/>
    </source>
</evidence>
<feature type="transmembrane region" description="Helical" evidence="14">
    <location>
        <begin position="16"/>
        <end position="35"/>
    </location>
</feature>
<evidence type="ECO:0000256" key="8">
    <source>
        <dbReference type="ARBA" id="ARBA00022723"/>
    </source>
</evidence>
<comment type="cofactor">
    <cofactor evidence="14">
        <name>heme b</name>
        <dbReference type="ChEBI" id="CHEBI:60344"/>
    </cofactor>
    <text evidence="14">Binds 1 heme b (iron(II)-protoporphyrin IX) group per subunit.</text>
</comment>
<dbReference type="GO" id="GO:0006782">
    <property type="term" value="P:protoporphyrinogen IX biosynthetic process"/>
    <property type="evidence" value="ECO:0007669"/>
    <property type="project" value="UniProtKB-UniRule"/>
</dbReference>
<reference evidence="15 16" key="1">
    <citation type="journal article" date="2015" name="Genome Announc.">
        <title>Complete Genome Sequence of 'Candidatus Liberibacter africanus,' a Bacterium Associated with Citrus Huanglongbing.</title>
        <authorList>
            <person name="Lin H."/>
            <person name="Pietersen G."/>
            <person name="Han C."/>
            <person name="Read D.A."/>
            <person name="Lou B."/>
            <person name="Gupta G."/>
            <person name="Civerolo E.L."/>
        </authorList>
    </citation>
    <scope>NUCLEOTIDE SEQUENCE [LARGE SCALE GENOMIC DNA]</scope>
    <source>
        <strain evidence="15 16">PTSAPSY</strain>
    </source>
</reference>
<dbReference type="OrthoDB" id="9800824at2"/>
<dbReference type="Proteomes" id="UP000035503">
    <property type="component" value="Chromosome"/>
</dbReference>
<evidence type="ECO:0000256" key="6">
    <source>
        <dbReference type="ARBA" id="ARBA00022617"/>
    </source>
</evidence>
<dbReference type="PANTHER" id="PTHR40255:SF1">
    <property type="entry name" value="PROTOPORPHYRINOGEN IX OXIDASE"/>
    <property type="match status" value="1"/>
</dbReference>
<keyword evidence="6 14" id="KW-0349">Heme</keyword>
<evidence type="ECO:0000256" key="12">
    <source>
        <dbReference type="ARBA" id="ARBA00023136"/>
    </source>
</evidence>
<name>A0A0G3I4I2_LIBAF</name>
<dbReference type="GO" id="GO:0046872">
    <property type="term" value="F:metal ion binding"/>
    <property type="evidence" value="ECO:0007669"/>
    <property type="project" value="UniProtKB-KW"/>
</dbReference>
<dbReference type="RefSeq" id="WP_047264180.1">
    <property type="nucleotide sequence ID" value="NZ_CP004021.1"/>
</dbReference>
<dbReference type="Pfam" id="PF03653">
    <property type="entry name" value="UPF0093"/>
    <property type="match status" value="1"/>
</dbReference>
<evidence type="ECO:0000313" key="16">
    <source>
        <dbReference type="Proteomes" id="UP000035503"/>
    </source>
</evidence>
<dbReference type="NCBIfam" id="TIGR00701">
    <property type="entry name" value="protoporphyrinogen oxidase HemJ"/>
    <property type="match status" value="1"/>
</dbReference>
<comment type="subunit">
    <text evidence="14">Homodimer.</text>
</comment>
<keyword evidence="10 14" id="KW-0560">Oxidoreductase</keyword>
<feature type="transmembrane region" description="Helical" evidence="14">
    <location>
        <begin position="121"/>
        <end position="141"/>
    </location>
</feature>
<comment type="similarity">
    <text evidence="3 14">Belongs to the HemJ family.</text>
</comment>
<protein>
    <recommendedName>
        <fullName evidence="4 14">Protoporphyrinogen IX oxidase</fullName>
        <shortName evidence="14">PPO</shortName>
        <ecNumber evidence="14">1.3.99.-</ecNumber>
    </recommendedName>
</protein>
<accession>A0A0G3I4I2</accession>
<evidence type="ECO:0000313" key="15">
    <source>
        <dbReference type="EMBL" id="AKK20150.1"/>
    </source>
</evidence>
<dbReference type="AlphaFoldDB" id="A0A0G3I4I2"/>
<evidence type="ECO:0000256" key="9">
    <source>
        <dbReference type="ARBA" id="ARBA00022989"/>
    </source>
</evidence>
<dbReference type="EMBL" id="CP004021">
    <property type="protein sequence ID" value="AKK20150.1"/>
    <property type="molecule type" value="Genomic_DNA"/>
</dbReference>
<comment type="function">
    <text evidence="14">Catalyzes the oxidation of protoporphyrinogen IX to protoporphyrin IX.</text>
</comment>
<evidence type="ECO:0000256" key="11">
    <source>
        <dbReference type="ARBA" id="ARBA00023004"/>
    </source>
</evidence>
<keyword evidence="9 14" id="KW-1133">Transmembrane helix</keyword>
<dbReference type="GO" id="GO:0070818">
    <property type="term" value="F:protoporphyrinogen oxidase activity"/>
    <property type="evidence" value="ECO:0007669"/>
    <property type="project" value="UniProtKB-UniRule"/>
</dbReference>
<evidence type="ECO:0000256" key="5">
    <source>
        <dbReference type="ARBA" id="ARBA00022475"/>
    </source>
</evidence>
<evidence type="ECO:0000256" key="14">
    <source>
        <dbReference type="HAMAP-Rule" id="MF_02239"/>
    </source>
</evidence>
<dbReference type="InterPro" id="IPR005265">
    <property type="entry name" value="HemJ-like"/>
</dbReference>
<keyword evidence="5 14" id="KW-1003">Cell membrane</keyword>
<dbReference type="EC" id="1.3.99.-" evidence="14"/>
<comment type="catalytic activity">
    <reaction evidence="13 14">
        <text>protoporphyrinogen IX + 3 A = protoporphyrin IX + 3 AH2</text>
        <dbReference type="Rhea" id="RHEA:62000"/>
        <dbReference type="ChEBI" id="CHEBI:13193"/>
        <dbReference type="ChEBI" id="CHEBI:17499"/>
        <dbReference type="ChEBI" id="CHEBI:57306"/>
        <dbReference type="ChEBI" id="CHEBI:57307"/>
    </reaction>
</comment>
<dbReference type="UniPathway" id="UPA00251">
    <property type="reaction ID" value="UER00324"/>
</dbReference>
<feature type="transmembrane region" description="Helical" evidence="14">
    <location>
        <begin position="153"/>
        <end position="175"/>
    </location>
</feature>
<keyword evidence="8 14" id="KW-0479">Metal-binding</keyword>
<evidence type="ECO:0000256" key="4">
    <source>
        <dbReference type="ARBA" id="ARBA00017504"/>
    </source>
</evidence>
<evidence type="ECO:0000256" key="7">
    <source>
        <dbReference type="ARBA" id="ARBA00022692"/>
    </source>
</evidence>
<dbReference type="PATRIC" id="fig|1277257.4.peg.558"/>
<evidence type="ECO:0000256" key="3">
    <source>
        <dbReference type="ARBA" id="ARBA00006501"/>
    </source>
</evidence>
<evidence type="ECO:0000256" key="10">
    <source>
        <dbReference type="ARBA" id="ARBA00023002"/>
    </source>
</evidence>
<dbReference type="STRING" id="1277257.G293_02590"/>
<feature type="transmembrane region" description="Helical" evidence="14">
    <location>
        <begin position="88"/>
        <end position="109"/>
    </location>
</feature>
<dbReference type="GO" id="GO:0005886">
    <property type="term" value="C:plasma membrane"/>
    <property type="evidence" value="ECO:0007669"/>
    <property type="project" value="UniProtKB-SubCell"/>
</dbReference>
<keyword evidence="11 14" id="KW-0408">Iron</keyword>
<dbReference type="HAMAP" id="MF_02239">
    <property type="entry name" value="HemJ"/>
    <property type="match status" value="1"/>
</dbReference>
<keyword evidence="12 14" id="KW-0472">Membrane</keyword>